<evidence type="ECO:0008006" key="3">
    <source>
        <dbReference type="Google" id="ProtNLM"/>
    </source>
</evidence>
<reference evidence="1 2" key="1">
    <citation type="submission" date="2020-08" db="EMBL/GenBank/DDBJ databases">
        <title>Amycolatopsis echigonensis JCM 21831.</title>
        <authorList>
            <person name="Tedsree N."/>
            <person name="Kuncharoen N."/>
            <person name="Likhitwitayawuid K."/>
            <person name="Tanasupawat S."/>
        </authorList>
    </citation>
    <scope>NUCLEOTIDE SEQUENCE [LARGE SCALE GENOMIC DNA]</scope>
    <source>
        <strain evidence="1 2">JCM 21831</strain>
    </source>
</reference>
<evidence type="ECO:0000313" key="2">
    <source>
        <dbReference type="Proteomes" id="UP000550260"/>
    </source>
</evidence>
<accession>A0A8E2B5Q0</accession>
<comment type="caution">
    <text evidence="1">The sequence shown here is derived from an EMBL/GenBank/DDBJ whole genome shotgun (WGS) entry which is preliminary data.</text>
</comment>
<dbReference type="EMBL" id="JACJHR010000045">
    <property type="protein sequence ID" value="MBB2502904.1"/>
    <property type="molecule type" value="Genomic_DNA"/>
</dbReference>
<dbReference type="Gene3D" id="3.30.70.100">
    <property type="match status" value="1"/>
</dbReference>
<sequence>MSANIHASTDCTRVVNYVQWSSVEAFESMLADPQCREHLSAAAALAEHDPHLYTVESVHHA</sequence>
<dbReference type="RefSeq" id="WP_183125499.1">
    <property type="nucleotide sequence ID" value="NZ_JACJHR010000045.1"/>
</dbReference>
<name>A0A8E2B5Q0_9PSEU</name>
<dbReference type="InterPro" id="IPR011008">
    <property type="entry name" value="Dimeric_a/b-barrel"/>
</dbReference>
<dbReference type="Proteomes" id="UP000550260">
    <property type="component" value="Unassembled WGS sequence"/>
</dbReference>
<dbReference type="SUPFAM" id="SSF54909">
    <property type="entry name" value="Dimeric alpha+beta barrel"/>
    <property type="match status" value="1"/>
</dbReference>
<gene>
    <name evidence="1" type="ORF">H5411_27680</name>
</gene>
<organism evidence="1 2">
    <name type="scientific">Amycolatopsis echigonensis</name>
    <dbReference type="NCBI Taxonomy" id="2576905"/>
    <lineage>
        <taxon>Bacteria</taxon>
        <taxon>Bacillati</taxon>
        <taxon>Actinomycetota</taxon>
        <taxon>Actinomycetes</taxon>
        <taxon>Pseudonocardiales</taxon>
        <taxon>Pseudonocardiaceae</taxon>
        <taxon>Amycolatopsis</taxon>
    </lineage>
</organism>
<dbReference type="AlphaFoldDB" id="A0A8E2B5Q0"/>
<protein>
    <recommendedName>
        <fullName evidence="3">Antibiotic biosynthesis monooxygenase</fullName>
    </recommendedName>
</protein>
<evidence type="ECO:0000313" key="1">
    <source>
        <dbReference type="EMBL" id="MBB2502904.1"/>
    </source>
</evidence>
<proteinExistence type="predicted"/>